<feature type="region of interest" description="Disordered" evidence="10">
    <location>
        <begin position="1"/>
        <end position="40"/>
    </location>
</feature>
<evidence type="ECO:0000256" key="4">
    <source>
        <dbReference type="ARBA" id="ARBA00022840"/>
    </source>
</evidence>
<name>A0A9P4PW18_9PEZI</name>
<dbReference type="GO" id="GO:0007131">
    <property type="term" value="P:reciprocal meiotic recombination"/>
    <property type="evidence" value="ECO:0007669"/>
    <property type="project" value="TreeGrafter"/>
</dbReference>
<dbReference type="GO" id="GO:0006298">
    <property type="term" value="P:mismatch repair"/>
    <property type="evidence" value="ECO:0007669"/>
    <property type="project" value="InterPro"/>
</dbReference>
<dbReference type="Pfam" id="PF00488">
    <property type="entry name" value="MutS_V"/>
    <property type="match status" value="1"/>
</dbReference>
<dbReference type="Gene3D" id="3.40.50.300">
    <property type="entry name" value="P-loop containing nucleotide triphosphate hydrolases"/>
    <property type="match status" value="1"/>
</dbReference>
<organism evidence="12 13">
    <name type="scientific">Polychaeton citri CBS 116435</name>
    <dbReference type="NCBI Taxonomy" id="1314669"/>
    <lineage>
        <taxon>Eukaryota</taxon>
        <taxon>Fungi</taxon>
        <taxon>Dikarya</taxon>
        <taxon>Ascomycota</taxon>
        <taxon>Pezizomycotina</taxon>
        <taxon>Dothideomycetes</taxon>
        <taxon>Dothideomycetidae</taxon>
        <taxon>Capnodiales</taxon>
        <taxon>Capnodiaceae</taxon>
        <taxon>Polychaeton</taxon>
    </lineage>
</organism>
<dbReference type="FunFam" id="1.10.1420.10:FF:000013">
    <property type="entry name" value="mutS protein homolog 4"/>
    <property type="match status" value="1"/>
</dbReference>
<dbReference type="InterPro" id="IPR011184">
    <property type="entry name" value="DNA_mismatch_repair_Msh2"/>
</dbReference>
<dbReference type="InterPro" id="IPR036187">
    <property type="entry name" value="DNA_mismatch_repair_MutS_sf"/>
</dbReference>
<evidence type="ECO:0000256" key="1">
    <source>
        <dbReference type="ARBA" id="ARBA00007094"/>
    </source>
</evidence>
<evidence type="ECO:0000256" key="3">
    <source>
        <dbReference type="ARBA" id="ARBA00022741"/>
    </source>
</evidence>
<evidence type="ECO:0000313" key="12">
    <source>
        <dbReference type="EMBL" id="KAF2715997.1"/>
    </source>
</evidence>
<feature type="domain" description="DNA mismatch repair proteins mutS family" evidence="11">
    <location>
        <begin position="646"/>
        <end position="662"/>
    </location>
</feature>
<dbReference type="InterPro" id="IPR036678">
    <property type="entry name" value="MutS_con_dom_sf"/>
</dbReference>
<sequence length="884" mass="98849">MSTSYSTSSTDYSTAHARSRPRPSTRGISRPSTARPKTGYSTLGIENQEIVCAVTEARGPSPTVGLAFVNLDTGEAVLSQMIDSQTYVRTVQKLVVFNPSTILIVATAANPKSKLFAIVEDHLEDIGANLTLIDRRYFTERTGYEYIHDLAFTEDVQSINTAVSGSFYAVSCFAAILKYIELDLKKTFQSHSLRIKYEPSEGSMMIDLATIRSLELVQNLHDAKSKDCLFGLLNRTQTPMGSRLLRTSILQPTTDVETLSDRYDAVEELSTKEGMFFGVRSALKPFIDADKILTKLIILKPQLTKEDVEQSVNDVILLKTFVNLIRPIYNALEGAQSNILLRIRDICAPRNLAAVMALISTSINEDTTFARQPLDLRNQRTYAVRSGVDGLLDVARLAYKEATDDALQHLSDVGDECGLQLEPKFDNNRQFYVRIRVSELRNQDLPGIFINPFRKRDWIECQTLPLLKISQKISSSHSEAILLSDKAIQQLVLDVREHISALFKISEAVAMLDMLTSLADVVTRSDYVRPHLGDRLAISAGRHPIRERIEITKFVPNDVYANQQARFQIITGCNMSGKSTYIRSVALMTIMAQAGSFVPAAYAMFPITRQLFARVSIDDSIEANASTFATEMRETAFILRNMDSSSLVIIDELGRGTSTRDGLAIALAIAEALVESRALVWFATHFHQLAVIMAERTGVVSFHLAVGDYNDNRIEMLYRIAKGVLAKLVPLPRDVVEHAELVSNTLEQQSREKKGGSYSIILARKRKLLLNLKDHLTQAKRGSMEGDGLKRWFKDLQKEFIIRMTALDNEAREVERCLEKGNRTHLTEVEYEQPISTVGSLVDDSDARFTPDIQTVEKRVHEIAAAETDRSVVGTKYPESMLDI</sequence>
<dbReference type="SMART" id="SM00534">
    <property type="entry name" value="MUTSac"/>
    <property type="match status" value="1"/>
</dbReference>
<dbReference type="GO" id="GO:0030983">
    <property type="term" value="F:mismatched DNA binding"/>
    <property type="evidence" value="ECO:0007669"/>
    <property type="project" value="InterPro"/>
</dbReference>
<dbReference type="PROSITE" id="PS00486">
    <property type="entry name" value="DNA_MISMATCH_REPAIR_2"/>
    <property type="match status" value="1"/>
</dbReference>
<keyword evidence="5" id="KW-0238">DNA-binding</keyword>
<dbReference type="Gene3D" id="1.10.1420.10">
    <property type="match status" value="2"/>
</dbReference>
<dbReference type="InterPro" id="IPR027417">
    <property type="entry name" value="P-loop_NTPase"/>
</dbReference>
<dbReference type="AlphaFoldDB" id="A0A9P4PW18"/>
<evidence type="ECO:0000256" key="9">
    <source>
        <dbReference type="ARBA" id="ARBA00073774"/>
    </source>
</evidence>
<protein>
    <recommendedName>
        <fullName evidence="2 9">DNA mismatch repair protein MSH3</fullName>
    </recommendedName>
    <alternativeName>
        <fullName evidence="2 9">DNA mismatch repair protein MSH3</fullName>
    </alternativeName>
    <alternativeName>
        <fullName evidence="8">MutS protein homolog 3</fullName>
    </alternativeName>
</protein>
<evidence type="ECO:0000256" key="2">
    <source>
        <dbReference type="ARBA" id="ARBA00022151"/>
    </source>
</evidence>
<gene>
    <name evidence="12" type="ORF">K431DRAFT_326350</name>
</gene>
<dbReference type="PANTHER" id="PTHR11361:SF21">
    <property type="entry name" value="MUTS PROTEIN HOMOLOG 4"/>
    <property type="match status" value="1"/>
</dbReference>
<dbReference type="InterPro" id="IPR007860">
    <property type="entry name" value="DNA_mmatch_repair_MutS_con_dom"/>
</dbReference>
<evidence type="ECO:0000259" key="11">
    <source>
        <dbReference type="PROSITE" id="PS00486"/>
    </source>
</evidence>
<keyword evidence="13" id="KW-1185">Reference proteome</keyword>
<keyword evidence="6" id="KW-0469">Meiosis</keyword>
<dbReference type="GO" id="GO:0140664">
    <property type="term" value="F:ATP-dependent DNA damage sensor activity"/>
    <property type="evidence" value="ECO:0007669"/>
    <property type="project" value="InterPro"/>
</dbReference>
<dbReference type="PIRSF" id="PIRSF005813">
    <property type="entry name" value="MSH2"/>
    <property type="match status" value="1"/>
</dbReference>
<feature type="compositionally biased region" description="Low complexity" evidence="10">
    <location>
        <begin position="1"/>
        <end position="14"/>
    </location>
</feature>
<comment type="subunit">
    <text evidence="7">Heterodimer consisting of MSH2-MSH3 (MutS beta). Forms a ternary complex with MutL alpha (MLH1-PMS1).</text>
</comment>
<dbReference type="PANTHER" id="PTHR11361">
    <property type="entry name" value="DNA MISMATCH REPAIR PROTEIN MUTS FAMILY MEMBER"/>
    <property type="match status" value="1"/>
</dbReference>
<accession>A0A9P4PW18</accession>
<dbReference type="InterPro" id="IPR007696">
    <property type="entry name" value="DNA_mismatch_repair_MutS_core"/>
</dbReference>
<dbReference type="OrthoDB" id="276261at2759"/>
<dbReference type="Pfam" id="PF05188">
    <property type="entry name" value="MutS_II"/>
    <property type="match status" value="1"/>
</dbReference>
<evidence type="ECO:0000313" key="13">
    <source>
        <dbReference type="Proteomes" id="UP000799441"/>
    </source>
</evidence>
<dbReference type="EMBL" id="MU003908">
    <property type="protein sequence ID" value="KAF2715997.1"/>
    <property type="molecule type" value="Genomic_DNA"/>
</dbReference>
<evidence type="ECO:0000256" key="6">
    <source>
        <dbReference type="ARBA" id="ARBA00023254"/>
    </source>
</evidence>
<dbReference type="Pfam" id="PF05192">
    <property type="entry name" value="MutS_III"/>
    <property type="match status" value="1"/>
</dbReference>
<comment type="caution">
    <text evidence="12">The sequence shown here is derived from an EMBL/GenBank/DDBJ whole genome shotgun (WGS) entry which is preliminary data.</text>
</comment>
<evidence type="ECO:0000256" key="5">
    <source>
        <dbReference type="ARBA" id="ARBA00023125"/>
    </source>
</evidence>
<dbReference type="SUPFAM" id="SSF48334">
    <property type="entry name" value="DNA repair protein MutS, domain III"/>
    <property type="match status" value="1"/>
</dbReference>
<evidence type="ECO:0000256" key="10">
    <source>
        <dbReference type="SAM" id="MobiDB-lite"/>
    </source>
</evidence>
<dbReference type="GO" id="GO:0005524">
    <property type="term" value="F:ATP binding"/>
    <property type="evidence" value="ECO:0007669"/>
    <property type="project" value="UniProtKB-KW"/>
</dbReference>
<dbReference type="SUPFAM" id="SSF52540">
    <property type="entry name" value="P-loop containing nucleoside triphosphate hydrolases"/>
    <property type="match status" value="1"/>
</dbReference>
<dbReference type="Gene3D" id="3.30.420.110">
    <property type="entry name" value="MutS, connector domain"/>
    <property type="match status" value="1"/>
</dbReference>
<dbReference type="SMART" id="SM00533">
    <property type="entry name" value="MUTSd"/>
    <property type="match status" value="1"/>
</dbReference>
<dbReference type="SUPFAM" id="SSF53150">
    <property type="entry name" value="DNA repair protein MutS, domain II"/>
    <property type="match status" value="1"/>
</dbReference>
<dbReference type="FunFam" id="3.40.50.300:FF:000870">
    <property type="entry name" value="MutS protein homolog 4"/>
    <property type="match status" value="1"/>
</dbReference>
<proteinExistence type="inferred from homology"/>
<dbReference type="InterPro" id="IPR045076">
    <property type="entry name" value="MutS"/>
</dbReference>
<dbReference type="InterPro" id="IPR000432">
    <property type="entry name" value="DNA_mismatch_repair_MutS_C"/>
</dbReference>
<dbReference type="GO" id="GO:0005634">
    <property type="term" value="C:nucleus"/>
    <property type="evidence" value="ECO:0007669"/>
    <property type="project" value="TreeGrafter"/>
</dbReference>
<dbReference type="Proteomes" id="UP000799441">
    <property type="component" value="Unassembled WGS sequence"/>
</dbReference>
<evidence type="ECO:0000256" key="7">
    <source>
        <dbReference type="ARBA" id="ARBA00025902"/>
    </source>
</evidence>
<keyword evidence="3" id="KW-0547">Nucleotide-binding</keyword>
<reference evidence="12" key="1">
    <citation type="journal article" date="2020" name="Stud. Mycol.">
        <title>101 Dothideomycetes genomes: a test case for predicting lifestyles and emergence of pathogens.</title>
        <authorList>
            <person name="Haridas S."/>
            <person name="Albert R."/>
            <person name="Binder M."/>
            <person name="Bloem J."/>
            <person name="Labutti K."/>
            <person name="Salamov A."/>
            <person name="Andreopoulos B."/>
            <person name="Baker S."/>
            <person name="Barry K."/>
            <person name="Bills G."/>
            <person name="Bluhm B."/>
            <person name="Cannon C."/>
            <person name="Castanera R."/>
            <person name="Culley D."/>
            <person name="Daum C."/>
            <person name="Ezra D."/>
            <person name="Gonzalez J."/>
            <person name="Henrissat B."/>
            <person name="Kuo A."/>
            <person name="Liang C."/>
            <person name="Lipzen A."/>
            <person name="Lutzoni F."/>
            <person name="Magnuson J."/>
            <person name="Mondo S."/>
            <person name="Nolan M."/>
            <person name="Ohm R."/>
            <person name="Pangilinan J."/>
            <person name="Park H.-J."/>
            <person name="Ramirez L."/>
            <person name="Alfaro M."/>
            <person name="Sun H."/>
            <person name="Tritt A."/>
            <person name="Yoshinaga Y."/>
            <person name="Zwiers L.-H."/>
            <person name="Turgeon B."/>
            <person name="Goodwin S."/>
            <person name="Spatafora J."/>
            <person name="Crous P."/>
            <person name="Grigoriev I."/>
        </authorList>
    </citation>
    <scope>NUCLEOTIDE SEQUENCE</scope>
    <source>
        <strain evidence="12">CBS 116435</strain>
    </source>
</reference>
<evidence type="ECO:0000256" key="8">
    <source>
        <dbReference type="ARBA" id="ARBA00029792"/>
    </source>
</evidence>
<keyword evidence="4" id="KW-0067">ATP-binding</keyword>
<comment type="similarity">
    <text evidence="1">Belongs to the DNA mismatch repair MutS family. MSH3 subfamily.</text>
</comment>